<name>A0A8J3I9D8_9CHLR</name>
<protein>
    <submittedName>
        <fullName evidence="1">Uncharacterized protein</fullName>
    </submittedName>
</protein>
<organism evidence="1 2">
    <name type="scientific">Ktedonospora formicarum</name>
    <dbReference type="NCBI Taxonomy" id="2778364"/>
    <lineage>
        <taxon>Bacteria</taxon>
        <taxon>Bacillati</taxon>
        <taxon>Chloroflexota</taxon>
        <taxon>Ktedonobacteria</taxon>
        <taxon>Ktedonobacterales</taxon>
        <taxon>Ktedonobacteraceae</taxon>
        <taxon>Ktedonospora</taxon>
    </lineage>
</organism>
<proteinExistence type="predicted"/>
<evidence type="ECO:0000313" key="2">
    <source>
        <dbReference type="Proteomes" id="UP000612362"/>
    </source>
</evidence>
<dbReference type="AlphaFoldDB" id="A0A8J3I9D8"/>
<dbReference type="EMBL" id="BNJF01000003">
    <property type="protein sequence ID" value="GHO48183.1"/>
    <property type="molecule type" value="Genomic_DNA"/>
</dbReference>
<comment type="caution">
    <text evidence="1">The sequence shown here is derived from an EMBL/GenBank/DDBJ whole genome shotgun (WGS) entry which is preliminary data.</text>
</comment>
<sequence>MPADFPREEFPLSWSQEKIDRIKAAHEAAAVLLAQGLLQGLVELTLPDPYQKPKELSKVGHKAVSVLREKDLLLGLECLLHEERLYAPRHLIDSGRAFGLWLTGFVEVQKGSHQIELMKDVVPPGLMGIGVGFNLVKPGEKPTAFALAAGGYGLVPKA</sequence>
<keyword evidence="2" id="KW-1185">Reference proteome</keyword>
<reference evidence="1" key="1">
    <citation type="submission" date="2020-10" db="EMBL/GenBank/DDBJ databases">
        <title>Taxonomic study of unclassified bacteria belonging to the class Ktedonobacteria.</title>
        <authorList>
            <person name="Yabe S."/>
            <person name="Wang C.M."/>
            <person name="Zheng Y."/>
            <person name="Sakai Y."/>
            <person name="Cavaletti L."/>
            <person name="Monciardini P."/>
            <person name="Donadio S."/>
        </authorList>
    </citation>
    <scope>NUCLEOTIDE SEQUENCE</scope>
    <source>
        <strain evidence="1">SOSP1-1</strain>
    </source>
</reference>
<dbReference type="RefSeq" id="WP_220197387.1">
    <property type="nucleotide sequence ID" value="NZ_BNJF01000003.1"/>
</dbReference>
<accession>A0A8J3I9D8</accession>
<gene>
    <name evidence="1" type="ORF">KSX_63460</name>
</gene>
<evidence type="ECO:0000313" key="1">
    <source>
        <dbReference type="EMBL" id="GHO48183.1"/>
    </source>
</evidence>
<dbReference type="Proteomes" id="UP000612362">
    <property type="component" value="Unassembled WGS sequence"/>
</dbReference>